<dbReference type="GO" id="GO:0003755">
    <property type="term" value="F:peptidyl-prolyl cis-trans isomerase activity"/>
    <property type="evidence" value="ECO:0007669"/>
    <property type="project" value="UniProtKB-UniRule"/>
</dbReference>
<evidence type="ECO:0000256" key="3">
    <source>
        <dbReference type="ARBA" id="ARBA00023110"/>
    </source>
</evidence>
<dbReference type="Pfam" id="PF00254">
    <property type="entry name" value="FKBP_C"/>
    <property type="match status" value="1"/>
</dbReference>
<evidence type="ECO:0000313" key="10">
    <source>
        <dbReference type="Proteomes" id="UP000573729"/>
    </source>
</evidence>
<dbReference type="EMBL" id="JACHMD010000001">
    <property type="protein sequence ID" value="MBB4667509.1"/>
    <property type="molecule type" value="Genomic_DNA"/>
</dbReference>
<dbReference type="InterPro" id="IPR046357">
    <property type="entry name" value="PPIase_dom_sf"/>
</dbReference>
<keyword evidence="4 5" id="KW-0413">Isomerase</keyword>
<evidence type="ECO:0000256" key="4">
    <source>
        <dbReference type="ARBA" id="ARBA00023235"/>
    </source>
</evidence>
<gene>
    <name evidence="9" type="ORF">BKA24_002218</name>
</gene>
<dbReference type="EC" id="5.2.1.8" evidence="6"/>
<accession>A0A7W7FLK7</accession>
<feature type="signal peptide" evidence="7">
    <location>
        <begin position="1"/>
        <end position="27"/>
    </location>
</feature>
<evidence type="ECO:0000256" key="1">
    <source>
        <dbReference type="ARBA" id="ARBA00000971"/>
    </source>
</evidence>
<feature type="chain" id="PRO_5030735425" description="Peptidyl-prolyl cis-trans isomerase" evidence="7">
    <location>
        <begin position="28"/>
        <end position="317"/>
    </location>
</feature>
<evidence type="ECO:0000256" key="2">
    <source>
        <dbReference type="ARBA" id="ARBA00006577"/>
    </source>
</evidence>
<comment type="caution">
    <text evidence="9">The sequence shown here is derived from an EMBL/GenBank/DDBJ whole genome shotgun (WGS) entry which is preliminary data.</text>
</comment>
<dbReference type="Proteomes" id="UP000573729">
    <property type="component" value="Unassembled WGS sequence"/>
</dbReference>
<keyword evidence="10" id="KW-1185">Reference proteome</keyword>
<keyword evidence="7" id="KW-0732">Signal</keyword>
<comment type="catalytic activity">
    <reaction evidence="1 5 6">
        <text>[protein]-peptidylproline (omega=180) = [protein]-peptidylproline (omega=0)</text>
        <dbReference type="Rhea" id="RHEA:16237"/>
        <dbReference type="Rhea" id="RHEA-COMP:10747"/>
        <dbReference type="Rhea" id="RHEA-COMP:10748"/>
        <dbReference type="ChEBI" id="CHEBI:83833"/>
        <dbReference type="ChEBI" id="CHEBI:83834"/>
        <dbReference type="EC" id="5.2.1.8"/>
    </reaction>
</comment>
<comment type="similarity">
    <text evidence="2 6">Belongs to the FKBP-type PPIase family.</text>
</comment>
<keyword evidence="3 5" id="KW-0697">Rotamase</keyword>
<protein>
    <recommendedName>
        <fullName evidence="6">Peptidyl-prolyl cis-trans isomerase</fullName>
        <ecNumber evidence="6">5.2.1.8</ecNumber>
    </recommendedName>
</protein>
<dbReference type="Gene3D" id="3.10.50.40">
    <property type="match status" value="1"/>
</dbReference>
<evidence type="ECO:0000256" key="5">
    <source>
        <dbReference type="PROSITE-ProRule" id="PRU00277"/>
    </source>
</evidence>
<dbReference type="SUPFAM" id="SSF54534">
    <property type="entry name" value="FKBP-like"/>
    <property type="match status" value="1"/>
</dbReference>
<dbReference type="AlphaFoldDB" id="A0A7W7FLK7"/>
<dbReference type="InterPro" id="IPR001179">
    <property type="entry name" value="PPIase_FKBP_dom"/>
</dbReference>
<evidence type="ECO:0000313" key="9">
    <source>
        <dbReference type="EMBL" id="MBB4667509.1"/>
    </source>
</evidence>
<name>A0A7W7FLK7_9MICO</name>
<proteinExistence type="inferred from homology"/>
<evidence type="ECO:0000256" key="6">
    <source>
        <dbReference type="RuleBase" id="RU003915"/>
    </source>
</evidence>
<dbReference type="RefSeq" id="WP_184218045.1">
    <property type="nucleotide sequence ID" value="NZ_JACHMD010000001.1"/>
</dbReference>
<evidence type="ECO:0000256" key="7">
    <source>
        <dbReference type="SAM" id="SignalP"/>
    </source>
</evidence>
<organism evidence="9 10">
    <name type="scientific">Microbacterium marinum</name>
    <dbReference type="NCBI Taxonomy" id="421115"/>
    <lineage>
        <taxon>Bacteria</taxon>
        <taxon>Bacillati</taxon>
        <taxon>Actinomycetota</taxon>
        <taxon>Actinomycetes</taxon>
        <taxon>Micrococcales</taxon>
        <taxon>Microbacteriaceae</taxon>
        <taxon>Microbacterium</taxon>
    </lineage>
</organism>
<dbReference type="PANTHER" id="PTHR43811">
    <property type="entry name" value="FKBP-TYPE PEPTIDYL-PROLYL CIS-TRANS ISOMERASE FKPA"/>
    <property type="match status" value="1"/>
</dbReference>
<reference evidence="9 10" key="1">
    <citation type="submission" date="2020-08" db="EMBL/GenBank/DDBJ databases">
        <title>Sequencing the genomes of 1000 actinobacteria strains.</title>
        <authorList>
            <person name="Klenk H.-P."/>
        </authorList>
    </citation>
    <scope>NUCLEOTIDE SEQUENCE [LARGE SCALE GENOMIC DNA]</scope>
    <source>
        <strain evidence="9 10">DSM 24947</strain>
    </source>
</reference>
<sequence length="317" mass="31960">MRQIPAAIAVLGLSALALVGCAASAPAAGCERAETGSSALDLIEVTGDQGQPAATTTAPVHVSETTYTDLTVGSGEAVTTRAQDVQFTTTVLNGTTGQAVVSSGTTVQTVTQWATFAEGVADILECATEGSRIVGAIAPDDLSDQAATNLGLSDGDSAIFVIDLDKVYLPAADGAPQYVDGAGIPTVVLDPDGRPGIIVPDAEAPDDLIVKTLKKGDGEVVAADSTPRVHYTGVLWETGEVFDSSWEKGASAAFSLDGVVEGFADALEGQSVGSQVLAVIPPELGYGDQASASIPAGSTLVFVIDILGIDETAPATQ</sequence>
<dbReference type="PROSITE" id="PS51257">
    <property type="entry name" value="PROKAR_LIPOPROTEIN"/>
    <property type="match status" value="1"/>
</dbReference>
<dbReference type="PANTHER" id="PTHR43811:SF23">
    <property type="entry name" value="FKBP-TYPE 22 KDA PEPTIDYL-PROLYL CIS-TRANS ISOMERASE"/>
    <property type="match status" value="1"/>
</dbReference>
<dbReference type="PROSITE" id="PS50059">
    <property type="entry name" value="FKBP_PPIASE"/>
    <property type="match status" value="1"/>
</dbReference>
<feature type="domain" description="PPIase FKBP-type" evidence="8">
    <location>
        <begin position="224"/>
        <end position="310"/>
    </location>
</feature>
<evidence type="ECO:0000259" key="8">
    <source>
        <dbReference type="PROSITE" id="PS50059"/>
    </source>
</evidence>